<protein>
    <recommendedName>
        <fullName evidence="4">DivIVA domain-containing protein</fullName>
    </recommendedName>
</protein>
<feature type="region of interest" description="Disordered" evidence="1">
    <location>
        <begin position="130"/>
        <end position="259"/>
    </location>
</feature>
<feature type="compositionally biased region" description="Basic and acidic residues" evidence="1">
    <location>
        <begin position="211"/>
        <end position="230"/>
    </location>
</feature>
<sequence length="259" mass="26669">MLVVLALAAIAVVAVTVKVSQGHGGEMAVFPPDTPPLVIPRGRLYAADLARLQLPIGLVGYQTDAVDATLQRVAASLGERDLHIAALEQRLAELVTARLYGRPGDAEEPRSGVDADDAPLRTDAAALWADAADDDPMDGAADGATAAEDEPAEDEPAGGDASGDGASADEDRDAADATSTPGTESADDAPQTEQPEQPEYERVGEPAQAERLGKPKPAESEQAESRDRAAEQPGEGAEPRRAATATATVMSTGTREEGA</sequence>
<feature type="compositionally biased region" description="Acidic residues" evidence="1">
    <location>
        <begin position="147"/>
        <end position="157"/>
    </location>
</feature>
<reference evidence="2 3" key="1">
    <citation type="submission" date="2024-10" db="EMBL/GenBank/DDBJ databases">
        <title>The Natural Products Discovery Center: Release of the First 8490 Sequenced Strains for Exploring Actinobacteria Biosynthetic Diversity.</title>
        <authorList>
            <person name="Kalkreuter E."/>
            <person name="Kautsar S.A."/>
            <person name="Yang D."/>
            <person name="Bader C.D."/>
            <person name="Teijaro C.N."/>
            <person name="Fluegel L."/>
            <person name="Davis C.M."/>
            <person name="Simpson J.R."/>
            <person name="Lauterbach L."/>
            <person name="Steele A.D."/>
            <person name="Gui C."/>
            <person name="Meng S."/>
            <person name="Li G."/>
            <person name="Viehrig K."/>
            <person name="Ye F."/>
            <person name="Su P."/>
            <person name="Kiefer A.F."/>
            <person name="Nichols A."/>
            <person name="Cepeda A.J."/>
            <person name="Yan W."/>
            <person name="Fan B."/>
            <person name="Jiang Y."/>
            <person name="Adhikari A."/>
            <person name="Zheng C.-J."/>
            <person name="Schuster L."/>
            <person name="Cowan T.M."/>
            <person name="Smanski M.J."/>
            <person name="Chevrette M.G."/>
            <person name="De Carvalho L.P.S."/>
            <person name="Shen B."/>
        </authorList>
    </citation>
    <scope>NUCLEOTIDE SEQUENCE [LARGE SCALE GENOMIC DNA]</scope>
    <source>
        <strain evidence="2 3">NPDC002173</strain>
    </source>
</reference>
<gene>
    <name evidence="2" type="ORF">ACFYXI_06670</name>
</gene>
<dbReference type="Proteomes" id="UP001602013">
    <property type="component" value="Unassembled WGS sequence"/>
</dbReference>
<dbReference type="RefSeq" id="WP_387409259.1">
    <property type="nucleotide sequence ID" value="NZ_JBIASD010000003.1"/>
</dbReference>
<evidence type="ECO:0000256" key="1">
    <source>
        <dbReference type="SAM" id="MobiDB-lite"/>
    </source>
</evidence>
<organism evidence="2 3">
    <name type="scientific">Microtetraspora malaysiensis</name>
    <dbReference type="NCBI Taxonomy" id="161358"/>
    <lineage>
        <taxon>Bacteria</taxon>
        <taxon>Bacillati</taxon>
        <taxon>Actinomycetota</taxon>
        <taxon>Actinomycetes</taxon>
        <taxon>Streptosporangiales</taxon>
        <taxon>Streptosporangiaceae</taxon>
        <taxon>Microtetraspora</taxon>
    </lineage>
</organism>
<evidence type="ECO:0008006" key="4">
    <source>
        <dbReference type="Google" id="ProtNLM"/>
    </source>
</evidence>
<name>A0ABW6SJX4_9ACTN</name>
<keyword evidence="3" id="KW-1185">Reference proteome</keyword>
<dbReference type="EMBL" id="JBIASD010000003">
    <property type="protein sequence ID" value="MFF3665262.1"/>
    <property type="molecule type" value="Genomic_DNA"/>
</dbReference>
<evidence type="ECO:0000313" key="2">
    <source>
        <dbReference type="EMBL" id="MFF3665262.1"/>
    </source>
</evidence>
<evidence type="ECO:0000313" key="3">
    <source>
        <dbReference type="Proteomes" id="UP001602013"/>
    </source>
</evidence>
<comment type="caution">
    <text evidence="2">The sequence shown here is derived from an EMBL/GenBank/DDBJ whole genome shotgun (WGS) entry which is preliminary data.</text>
</comment>
<proteinExistence type="predicted"/>
<accession>A0ABW6SJX4</accession>